<dbReference type="Pfam" id="PF13385">
    <property type="entry name" value="Laminin_G_3"/>
    <property type="match status" value="1"/>
</dbReference>
<dbReference type="InterPro" id="IPR013320">
    <property type="entry name" value="ConA-like_dom_sf"/>
</dbReference>
<dbReference type="Gene3D" id="2.60.120.200">
    <property type="match status" value="1"/>
</dbReference>
<evidence type="ECO:0000313" key="1">
    <source>
        <dbReference type="EMBL" id="SVC43528.1"/>
    </source>
</evidence>
<name>A0A382M4I8_9ZZZZ</name>
<dbReference type="AlphaFoldDB" id="A0A382M4I8"/>
<proteinExistence type="predicted"/>
<dbReference type="EMBL" id="UINC01091059">
    <property type="protein sequence ID" value="SVC43528.1"/>
    <property type="molecule type" value="Genomic_DNA"/>
</dbReference>
<feature type="non-terminal residue" evidence="1">
    <location>
        <position position="261"/>
    </location>
</feature>
<accession>A0A382M4I8</accession>
<organism evidence="1">
    <name type="scientific">marine metagenome</name>
    <dbReference type="NCBI Taxonomy" id="408172"/>
    <lineage>
        <taxon>unclassified sequences</taxon>
        <taxon>metagenomes</taxon>
        <taxon>ecological metagenomes</taxon>
    </lineage>
</organism>
<gene>
    <name evidence="1" type="ORF">METZ01_LOCUS296382</name>
</gene>
<evidence type="ECO:0008006" key="2">
    <source>
        <dbReference type="Google" id="ProtNLM"/>
    </source>
</evidence>
<reference evidence="1" key="1">
    <citation type="submission" date="2018-05" db="EMBL/GenBank/DDBJ databases">
        <authorList>
            <person name="Lanie J.A."/>
            <person name="Ng W.-L."/>
            <person name="Kazmierczak K.M."/>
            <person name="Andrzejewski T.M."/>
            <person name="Davidsen T.M."/>
            <person name="Wayne K.J."/>
            <person name="Tettelin H."/>
            <person name="Glass J.I."/>
            <person name="Rusch D."/>
            <person name="Podicherti R."/>
            <person name="Tsui H.-C.T."/>
            <person name="Winkler M.E."/>
        </authorList>
    </citation>
    <scope>NUCLEOTIDE SEQUENCE</scope>
</reference>
<protein>
    <recommendedName>
        <fullName evidence="2">LamG-like jellyroll fold domain-containing protein</fullName>
    </recommendedName>
</protein>
<dbReference type="SUPFAM" id="SSF49899">
    <property type="entry name" value="Concanavalin A-like lectins/glucanases"/>
    <property type="match status" value="1"/>
</dbReference>
<sequence>MHKKSLSFFILFLFSADIFADNHSLDFDGVNDYVINSNLTGFNFSNSNEITIEVWFMLENHSGYDGIVSMNSNGIKYRIMVNPSMHPYYDAGMHWDQAVTNFTFNLNTWYHYAMVVSGGGNADIYVDGTLISSSPTAVPALLPNSTQILIGTGEGPGVHPSDALIDECRIWDTALTSAEIQSYMSTPPIGSEPGLVGYWNFNEGSGSILTDQTSNGNNGSIVGATWSDDVPVFGCTDPYADNYNSNADADDGSCAGYPSDG</sequence>
<feature type="non-terminal residue" evidence="1">
    <location>
        <position position="1"/>
    </location>
</feature>